<name>A0ABN9UDT3_9DINO</name>
<comment type="caution">
    <text evidence="1">The sequence shown here is derived from an EMBL/GenBank/DDBJ whole genome shotgun (WGS) entry which is preliminary data.</text>
</comment>
<sequence>MLWHQTRFFTFAEVQGEPLNVAINVLVQEGLADTFSRITSNSGISTVDWFRSMVLTSVAAKLTAADSKPNQEQAINELTDDVYKTIEIIHPAFIAHVGDCNDSLVHFANILVASRDCDRVTSSKIGQAIDYMEKQKHMSKIKDAFHFTAVGSAALASCQHQLALTAKDDLGDKKIDRALEILNDFASFPTLLRSLEELPSEPTTLEVENFGVVKTGEAFSAIDESTDHLFEATKLWDKRRCEEQAPKVAEYMDTAIFALSDIDCIVTAFLSAVFAKGGLDVLQRAVGVQSLPASITLPDYEKMSQTVQKHYFNDHGLQITCERLMKIVGQFPHGLKEALATNANTYLGHLTSIVKNVQSRNNIKDMVERMGAVQALRESGPALDEWLLKQLTGDEKSTFLQSALEVANASDTIENFSMHKICPDGSPTALCVVKFPDQPDFEDISANLQVAFGLPQKVKSLPLASHMSAVLGGALGTSVDKFMGAVRISDITVEVAFDSTPDWWKDIVSFCSPLFLQYASETVGKAVASDEYRWECDGARMALHNISEVIDVPKIKYQYQRDGVSWDNDRQMVVRLAEIWCDVHKVTAGLGYLSQRYLNRRGGANSATAVFEENGFKKDITSCIEFCRDYIAGGTERMEALEDHHGADIGSVRPRLSMLLNYFHGLNCAIDATCKALFDRLWDSTVAEGKELQNVTPMIDDIVNDTRFNRNMARTHLHNHQSKEALGEKSVKVYRMLSAVGYWHRTWGIQPPMQDDVTTKESIDMINTIYMKARKALTVIAALNVIFSLKGKVKCEQASFLLDSKRPDIPESMVADLQKARST</sequence>
<dbReference type="EMBL" id="CAUYUJ010015746">
    <property type="protein sequence ID" value="CAK0857609.1"/>
    <property type="molecule type" value="Genomic_DNA"/>
</dbReference>
<dbReference type="Proteomes" id="UP001189429">
    <property type="component" value="Unassembled WGS sequence"/>
</dbReference>
<keyword evidence="2" id="KW-1185">Reference proteome</keyword>
<accession>A0ABN9UDT3</accession>
<organism evidence="1 2">
    <name type="scientific">Prorocentrum cordatum</name>
    <dbReference type="NCBI Taxonomy" id="2364126"/>
    <lineage>
        <taxon>Eukaryota</taxon>
        <taxon>Sar</taxon>
        <taxon>Alveolata</taxon>
        <taxon>Dinophyceae</taxon>
        <taxon>Prorocentrales</taxon>
        <taxon>Prorocentraceae</taxon>
        <taxon>Prorocentrum</taxon>
    </lineage>
</organism>
<protein>
    <submittedName>
        <fullName evidence="1">Uncharacterized protein</fullName>
    </submittedName>
</protein>
<reference evidence="1" key="1">
    <citation type="submission" date="2023-10" db="EMBL/GenBank/DDBJ databases">
        <authorList>
            <person name="Chen Y."/>
            <person name="Shah S."/>
            <person name="Dougan E. K."/>
            <person name="Thang M."/>
            <person name="Chan C."/>
        </authorList>
    </citation>
    <scope>NUCLEOTIDE SEQUENCE [LARGE SCALE GENOMIC DNA]</scope>
</reference>
<proteinExistence type="predicted"/>
<gene>
    <name evidence="1" type="ORF">PCOR1329_LOCUS47685</name>
</gene>
<evidence type="ECO:0000313" key="1">
    <source>
        <dbReference type="EMBL" id="CAK0857609.1"/>
    </source>
</evidence>
<evidence type="ECO:0000313" key="2">
    <source>
        <dbReference type="Proteomes" id="UP001189429"/>
    </source>
</evidence>